<dbReference type="Proteomes" id="UP000503349">
    <property type="component" value="Chromosome 1"/>
</dbReference>
<name>A0A6G1R1K7_CHAAH</name>
<feature type="compositionally biased region" description="Basic and acidic residues" evidence="3">
    <location>
        <begin position="114"/>
        <end position="128"/>
    </location>
</feature>
<reference evidence="6" key="2">
    <citation type="submission" date="2019-02" db="EMBL/GenBank/DDBJ databases">
        <title>Opniocepnalus argus Var Kimnra genome.</title>
        <authorList>
            <person name="Zhou C."/>
            <person name="Xiao S."/>
        </authorList>
    </citation>
    <scope>NUCLEOTIDE SEQUENCE [LARGE SCALE GENOMIC DNA]</scope>
</reference>
<keyword evidence="2" id="KW-0131">Cell cycle</keyword>
<dbReference type="SMART" id="SM01075">
    <property type="entry name" value="CDT1"/>
    <property type="match status" value="1"/>
</dbReference>
<feature type="compositionally biased region" description="Polar residues" evidence="3">
    <location>
        <begin position="31"/>
        <end position="45"/>
    </location>
</feature>
<feature type="region of interest" description="Disordered" evidence="3">
    <location>
        <begin position="104"/>
        <end position="190"/>
    </location>
</feature>
<proteinExistence type="inferred from homology"/>
<dbReference type="CDD" id="cd08674">
    <property type="entry name" value="Cdt1_m"/>
    <property type="match status" value="1"/>
</dbReference>
<organism evidence="5 6">
    <name type="scientific">Channa argus</name>
    <name type="common">Northern snakehead</name>
    <name type="synonym">Ophicephalus argus</name>
    <dbReference type="NCBI Taxonomy" id="215402"/>
    <lineage>
        <taxon>Eukaryota</taxon>
        <taxon>Metazoa</taxon>
        <taxon>Chordata</taxon>
        <taxon>Craniata</taxon>
        <taxon>Vertebrata</taxon>
        <taxon>Euteleostomi</taxon>
        <taxon>Actinopterygii</taxon>
        <taxon>Neopterygii</taxon>
        <taxon>Teleostei</taxon>
        <taxon>Neoteleostei</taxon>
        <taxon>Acanthomorphata</taxon>
        <taxon>Anabantaria</taxon>
        <taxon>Anabantiformes</taxon>
        <taxon>Channoidei</taxon>
        <taxon>Channidae</taxon>
        <taxon>Channa</taxon>
    </lineage>
</organism>
<dbReference type="GO" id="GO:0000278">
    <property type="term" value="P:mitotic cell cycle"/>
    <property type="evidence" value="ECO:0007669"/>
    <property type="project" value="TreeGrafter"/>
</dbReference>
<feature type="compositionally biased region" description="Polar residues" evidence="3">
    <location>
        <begin position="67"/>
        <end position="86"/>
    </location>
</feature>
<dbReference type="CDD" id="cd08767">
    <property type="entry name" value="Cdt1_c"/>
    <property type="match status" value="1"/>
</dbReference>
<feature type="compositionally biased region" description="Basic and acidic residues" evidence="3">
    <location>
        <begin position="267"/>
        <end position="284"/>
    </location>
</feature>
<dbReference type="InterPro" id="IPR038090">
    <property type="entry name" value="Cdt1_C_WH_dom_sf"/>
</dbReference>
<feature type="region of interest" description="Disordered" evidence="3">
    <location>
        <begin position="510"/>
        <end position="531"/>
    </location>
</feature>
<dbReference type="OrthoDB" id="341730at2759"/>
<dbReference type="InterPro" id="IPR032054">
    <property type="entry name" value="Cdt1_C"/>
</dbReference>
<dbReference type="Pfam" id="PF08839">
    <property type="entry name" value="CDT1"/>
    <property type="match status" value="1"/>
</dbReference>
<dbReference type="Pfam" id="PF16679">
    <property type="entry name" value="CDT1_C"/>
    <property type="match status" value="1"/>
</dbReference>
<accession>A0A6G1R1K7</accession>
<dbReference type="Gene3D" id="1.10.10.1420">
    <property type="entry name" value="DNA replication factor Cdt1, C-terminal WH domain"/>
    <property type="match status" value="1"/>
</dbReference>
<protein>
    <submittedName>
        <fullName evidence="5">DNA replication factor Cdt1</fullName>
    </submittedName>
</protein>
<dbReference type="GO" id="GO:0005634">
    <property type="term" value="C:nucleus"/>
    <property type="evidence" value="ECO:0007669"/>
    <property type="project" value="TreeGrafter"/>
</dbReference>
<keyword evidence="6" id="KW-1185">Reference proteome</keyword>
<evidence type="ECO:0000256" key="1">
    <source>
        <dbReference type="ARBA" id="ARBA00008356"/>
    </source>
</evidence>
<gene>
    <name evidence="5" type="ORF">EXN66_Car001667</name>
</gene>
<evidence type="ECO:0000256" key="2">
    <source>
        <dbReference type="ARBA" id="ARBA00023306"/>
    </source>
</evidence>
<feature type="region of interest" description="Disordered" evidence="3">
    <location>
        <begin position="264"/>
        <end position="290"/>
    </location>
</feature>
<dbReference type="AlphaFoldDB" id="A0A6G1R1K7"/>
<dbReference type="InterPro" id="IPR014939">
    <property type="entry name" value="CDT1_Gemini-bd-like"/>
</dbReference>
<feature type="region of interest" description="Disordered" evidence="3">
    <location>
        <begin position="63"/>
        <end position="88"/>
    </location>
</feature>
<feature type="compositionally biased region" description="Polar residues" evidence="3">
    <location>
        <begin position="514"/>
        <end position="527"/>
    </location>
</feature>
<dbReference type="GO" id="GO:0070182">
    <property type="term" value="F:DNA polymerase binding"/>
    <property type="evidence" value="ECO:0007669"/>
    <property type="project" value="TreeGrafter"/>
</dbReference>
<dbReference type="InterPro" id="IPR036390">
    <property type="entry name" value="WH_DNA-bd_sf"/>
</dbReference>
<dbReference type="GO" id="GO:0003677">
    <property type="term" value="F:DNA binding"/>
    <property type="evidence" value="ECO:0007669"/>
    <property type="project" value="InterPro"/>
</dbReference>
<dbReference type="PANTHER" id="PTHR28637:SF1">
    <property type="entry name" value="DNA REPLICATION FACTOR CDT1"/>
    <property type="match status" value="1"/>
</dbReference>
<feature type="compositionally biased region" description="Low complexity" evidence="3">
    <location>
        <begin position="155"/>
        <end position="164"/>
    </location>
</feature>
<dbReference type="EMBL" id="CM015712">
    <property type="protein sequence ID" value="KAF3708493.1"/>
    <property type="molecule type" value="Genomic_DNA"/>
</dbReference>
<comment type="similarity">
    <text evidence="1">Belongs to the Cdt1 family.</text>
</comment>
<dbReference type="SUPFAM" id="SSF46785">
    <property type="entry name" value="Winged helix' DNA-binding domain"/>
    <property type="match status" value="1"/>
</dbReference>
<dbReference type="GO" id="GO:0000076">
    <property type="term" value="P:DNA replication checkpoint signaling"/>
    <property type="evidence" value="ECO:0007669"/>
    <property type="project" value="TreeGrafter"/>
</dbReference>
<reference evidence="5 6" key="1">
    <citation type="submission" date="2019-02" db="EMBL/GenBank/DDBJ databases">
        <title>Opniocepnalus argus genome.</title>
        <authorList>
            <person name="Zhou C."/>
            <person name="Xiao S."/>
        </authorList>
    </citation>
    <scope>NUCLEOTIDE SEQUENCE [LARGE SCALE GENOMIC DNA]</scope>
    <source>
        <strain evidence="5">OARG1902GOOAL</strain>
        <tissue evidence="5">Muscle</tissue>
    </source>
</reference>
<dbReference type="InterPro" id="IPR045173">
    <property type="entry name" value="Cdt1"/>
</dbReference>
<evidence type="ECO:0000313" key="6">
    <source>
        <dbReference type="Proteomes" id="UP000503349"/>
    </source>
</evidence>
<evidence type="ECO:0000259" key="4">
    <source>
        <dbReference type="SMART" id="SM01075"/>
    </source>
</evidence>
<dbReference type="PANTHER" id="PTHR28637">
    <property type="entry name" value="DNA REPLICATION FACTOR CDT1"/>
    <property type="match status" value="1"/>
</dbReference>
<dbReference type="GO" id="GO:0030174">
    <property type="term" value="P:regulation of DNA-templated DNA replication initiation"/>
    <property type="evidence" value="ECO:0007669"/>
    <property type="project" value="InterPro"/>
</dbReference>
<dbReference type="FunFam" id="1.10.10.1420:FF:000006">
    <property type="entry name" value="Chromatin licensing and DNA replication factor 1"/>
    <property type="match status" value="1"/>
</dbReference>
<feature type="region of interest" description="Disordered" evidence="3">
    <location>
        <begin position="15"/>
        <end position="45"/>
    </location>
</feature>
<dbReference type="GO" id="GO:0071163">
    <property type="term" value="P:DNA replication preinitiation complex assembly"/>
    <property type="evidence" value="ECO:0007669"/>
    <property type="project" value="InterPro"/>
</dbReference>
<evidence type="ECO:0000256" key="3">
    <source>
        <dbReference type="SAM" id="MobiDB-lite"/>
    </source>
</evidence>
<evidence type="ECO:0000313" key="5">
    <source>
        <dbReference type="EMBL" id="KAF3708493.1"/>
    </source>
</evidence>
<feature type="domain" description="CDT1 Geminin-binding" evidence="4">
    <location>
        <begin position="307"/>
        <end position="471"/>
    </location>
</feature>
<sequence>MSQVRVTDFFSQRKKGIAGPVKAAKQRNRGSVKTTRSSKNADLLISSSSVHEEFVRLIDEAAGLNGGKSNSNTTKEPLSSPTTPKRTSADAEFDLGAAVFSATADHSTAKKRRQAEAVRDSSVQEKATRQTARKKLVLPQDTPQAAARPLPTEVPAAPAAPGPGQYSENRGKTNDKNSGVQASKPLRKEDIASLKARLQRIRKHGGEKANATSPISVSSSSYYPAGLAPNTCPGVPRTATPPTSDAEAFKLTIARAKEITARAQRINAEKQAEESRKSETHTQDSTELPGYQRYHTLAQASPPSLTLPYQYKVLAEMFRSMDTVVAMLYNRCETVTFAKVKQGVQDMMHKRFEESCVGQIKTVFPEAYTLRQEKNIPTFNSSIKKGSYQLTVEPIIVSDQKEARPILSASLLLERRHAFHLNLVSIVKQHHKVFLSSLVPPVSVPDDKLTRWHPRFNVDTVPAIQPSPLPQPPQTDKLATAQEVLDKARSLITPKMEKALVSLALKTEDKASESTEATTPQNPTAPHTSAGHAVQVPAALKGVSQSLLDRIRAKEAQKLQAAMTRNTTQEERLLMMSRLGELARILRNVFVAEKKAALIMEVACNRMVASYRSALSTGEMEKHIRLLAEVAPDLLTIHPIRKDFYLKLNKNLELNIILDKLNNRLREEERL</sequence>